<dbReference type="InterPro" id="IPR000740">
    <property type="entry name" value="GrpE"/>
</dbReference>
<evidence type="ECO:0000256" key="6">
    <source>
        <dbReference type="ARBA" id="ARBA00023186"/>
    </source>
</evidence>
<accession>A0A7W6RB78</accession>
<dbReference type="Pfam" id="PF01025">
    <property type="entry name" value="GrpE"/>
    <property type="match status" value="1"/>
</dbReference>
<comment type="subunit">
    <text evidence="3 10">Homodimer.</text>
</comment>
<dbReference type="FunFam" id="2.30.22.10:FF:000001">
    <property type="entry name" value="Protein GrpE"/>
    <property type="match status" value="1"/>
</dbReference>
<dbReference type="SUPFAM" id="SSF51064">
    <property type="entry name" value="Head domain of nucleotide exchange factor GrpE"/>
    <property type="match status" value="1"/>
</dbReference>
<evidence type="ECO:0000256" key="1">
    <source>
        <dbReference type="ARBA" id="ARBA00004496"/>
    </source>
</evidence>
<evidence type="ECO:0000256" key="10">
    <source>
        <dbReference type="HAMAP-Rule" id="MF_01151"/>
    </source>
</evidence>
<keyword evidence="6 10" id="KW-0143">Chaperone</keyword>
<feature type="compositionally biased region" description="Low complexity" evidence="13">
    <location>
        <begin position="52"/>
        <end position="76"/>
    </location>
</feature>
<dbReference type="Gene3D" id="2.30.22.10">
    <property type="entry name" value="Head domain of nucleotide exchange factor GrpE"/>
    <property type="match status" value="1"/>
</dbReference>
<dbReference type="GO" id="GO:0000774">
    <property type="term" value="F:adenyl-nucleotide exchange factor activity"/>
    <property type="evidence" value="ECO:0007669"/>
    <property type="project" value="InterPro"/>
</dbReference>
<dbReference type="GO" id="GO:0006457">
    <property type="term" value="P:protein folding"/>
    <property type="evidence" value="ECO:0007669"/>
    <property type="project" value="InterPro"/>
</dbReference>
<organism evidence="14 15">
    <name type="scientific">Roseospira visakhapatnamensis</name>
    <dbReference type="NCBI Taxonomy" id="390880"/>
    <lineage>
        <taxon>Bacteria</taxon>
        <taxon>Pseudomonadati</taxon>
        <taxon>Pseudomonadota</taxon>
        <taxon>Alphaproteobacteria</taxon>
        <taxon>Rhodospirillales</taxon>
        <taxon>Rhodospirillaceae</taxon>
        <taxon>Roseospira</taxon>
    </lineage>
</organism>
<evidence type="ECO:0000313" key="15">
    <source>
        <dbReference type="Proteomes" id="UP000554286"/>
    </source>
</evidence>
<reference evidence="14 15" key="1">
    <citation type="submission" date="2020-08" db="EMBL/GenBank/DDBJ databases">
        <title>Genome sequencing of Purple Non-Sulfur Bacteria from various extreme environments.</title>
        <authorList>
            <person name="Mayer M."/>
        </authorList>
    </citation>
    <scope>NUCLEOTIDE SEQUENCE [LARGE SCALE GENOMIC DNA]</scope>
    <source>
        <strain evidence="14 15">JA131</strain>
    </source>
</reference>
<dbReference type="PANTHER" id="PTHR21237:SF23">
    <property type="entry name" value="GRPE PROTEIN HOMOLOG, MITOCHONDRIAL"/>
    <property type="match status" value="1"/>
</dbReference>
<dbReference type="AlphaFoldDB" id="A0A7W6RB78"/>
<dbReference type="PRINTS" id="PR00773">
    <property type="entry name" value="GRPEPROTEIN"/>
</dbReference>
<evidence type="ECO:0000256" key="13">
    <source>
        <dbReference type="SAM" id="MobiDB-lite"/>
    </source>
</evidence>
<protein>
    <recommendedName>
        <fullName evidence="8 10">Protein GrpE</fullName>
    </recommendedName>
    <alternativeName>
        <fullName evidence="9 10">HSP-70 cofactor</fullName>
    </alternativeName>
</protein>
<dbReference type="Proteomes" id="UP000554286">
    <property type="component" value="Unassembled WGS sequence"/>
</dbReference>
<dbReference type="GO" id="GO:0042803">
    <property type="term" value="F:protein homodimerization activity"/>
    <property type="evidence" value="ECO:0007669"/>
    <property type="project" value="InterPro"/>
</dbReference>
<dbReference type="Gene3D" id="3.90.20.20">
    <property type="match status" value="1"/>
</dbReference>
<evidence type="ECO:0000256" key="4">
    <source>
        <dbReference type="ARBA" id="ARBA00022490"/>
    </source>
</evidence>
<gene>
    <name evidence="10" type="primary">grpE</name>
    <name evidence="14" type="ORF">GGD89_000902</name>
</gene>
<proteinExistence type="inferred from homology"/>
<sequence>MTQTSAKDPNTPNAPGPETEPEAGAAATNPAAPDPAFAMSDDDTLRFDLDPGEPAGPAEARGADAAVASPTDAAGSAPDLGARVAALETELEAMRGDYLRALAEAQNTKRLADKRIQDNTRYAVANLAKALLSVADNMERALAAAPEEARAADPHLKNLAVGVEMTAKEFMGALGQYGVAKVEAMGQPFDPNLHQAVQEMENKDVPAGTVVQVYQAGYVIHDRLLRPAMVVVSRGGPKRAAPAVPADGGVDPAPETPKAVDTSA</sequence>
<evidence type="ECO:0000256" key="7">
    <source>
        <dbReference type="ARBA" id="ARBA00053401"/>
    </source>
</evidence>
<dbReference type="GO" id="GO:0051087">
    <property type="term" value="F:protein-folding chaperone binding"/>
    <property type="evidence" value="ECO:0007669"/>
    <property type="project" value="InterPro"/>
</dbReference>
<evidence type="ECO:0000256" key="8">
    <source>
        <dbReference type="ARBA" id="ARBA00072274"/>
    </source>
</evidence>
<dbReference type="RefSeq" id="WP_246422570.1">
    <property type="nucleotide sequence ID" value="NZ_JACIGK010000005.1"/>
</dbReference>
<evidence type="ECO:0000256" key="9">
    <source>
        <dbReference type="ARBA" id="ARBA00076414"/>
    </source>
</evidence>
<dbReference type="HAMAP" id="MF_01151">
    <property type="entry name" value="GrpE"/>
    <property type="match status" value="1"/>
</dbReference>
<dbReference type="GO" id="GO:0005737">
    <property type="term" value="C:cytoplasm"/>
    <property type="evidence" value="ECO:0007669"/>
    <property type="project" value="UniProtKB-SubCell"/>
</dbReference>
<dbReference type="CDD" id="cd00446">
    <property type="entry name" value="GrpE"/>
    <property type="match status" value="1"/>
</dbReference>
<evidence type="ECO:0000256" key="2">
    <source>
        <dbReference type="ARBA" id="ARBA00009054"/>
    </source>
</evidence>
<dbReference type="InterPro" id="IPR013805">
    <property type="entry name" value="GrpE_CC"/>
</dbReference>
<name>A0A7W6RB78_9PROT</name>
<keyword evidence="15" id="KW-1185">Reference proteome</keyword>
<feature type="region of interest" description="Disordered" evidence="13">
    <location>
        <begin position="1"/>
        <end position="76"/>
    </location>
</feature>
<comment type="subcellular location">
    <subcellularLocation>
        <location evidence="1 10">Cytoplasm</location>
    </subcellularLocation>
</comment>
<keyword evidence="5 10" id="KW-0346">Stress response</keyword>
<dbReference type="SUPFAM" id="SSF58014">
    <property type="entry name" value="Coiled-coil domain of nucleotide exchange factor GrpE"/>
    <property type="match status" value="1"/>
</dbReference>
<feature type="region of interest" description="Disordered" evidence="13">
    <location>
        <begin position="236"/>
        <end position="264"/>
    </location>
</feature>
<evidence type="ECO:0000256" key="12">
    <source>
        <dbReference type="RuleBase" id="RU004478"/>
    </source>
</evidence>
<dbReference type="EMBL" id="JACIGK010000005">
    <property type="protein sequence ID" value="MBB4265284.1"/>
    <property type="molecule type" value="Genomic_DNA"/>
</dbReference>
<dbReference type="NCBIfam" id="NF010738">
    <property type="entry name" value="PRK14140.1"/>
    <property type="match status" value="1"/>
</dbReference>
<evidence type="ECO:0000256" key="5">
    <source>
        <dbReference type="ARBA" id="ARBA00023016"/>
    </source>
</evidence>
<comment type="similarity">
    <text evidence="2 10 12">Belongs to the GrpE family.</text>
</comment>
<dbReference type="PROSITE" id="PS01071">
    <property type="entry name" value="GRPE"/>
    <property type="match status" value="1"/>
</dbReference>
<dbReference type="InterPro" id="IPR009012">
    <property type="entry name" value="GrpE_head"/>
</dbReference>
<dbReference type="GO" id="GO:0051082">
    <property type="term" value="F:unfolded protein binding"/>
    <property type="evidence" value="ECO:0007669"/>
    <property type="project" value="TreeGrafter"/>
</dbReference>
<feature type="compositionally biased region" description="Low complexity" evidence="13">
    <location>
        <begin position="9"/>
        <end position="36"/>
    </location>
</feature>
<dbReference type="PANTHER" id="PTHR21237">
    <property type="entry name" value="GRPE PROTEIN"/>
    <property type="match status" value="1"/>
</dbReference>
<evidence type="ECO:0000256" key="3">
    <source>
        <dbReference type="ARBA" id="ARBA00011738"/>
    </source>
</evidence>
<keyword evidence="4 10" id="KW-0963">Cytoplasm</keyword>
<comment type="caution">
    <text evidence="14">The sequence shown here is derived from an EMBL/GenBank/DDBJ whole genome shotgun (WGS) entry which is preliminary data.</text>
</comment>
<evidence type="ECO:0000256" key="11">
    <source>
        <dbReference type="RuleBase" id="RU000639"/>
    </source>
</evidence>
<evidence type="ECO:0000313" key="14">
    <source>
        <dbReference type="EMBL" id="MBB4265284.1"/>
    </source>
</evidence>
<comment type="function">
    <text evidence="7 10 11">Participates actively in the response to hyperosmotic and heat shock by preventing the aggregation of stress-denatured proteins, in association with DnaK and GrpE. It is the nucleotide exchange factor for DnaK and may function as a thermosensor. Unfolded proteins bind initially to DnaJ; upon interaction with the DnaJ-bound protein, DnaK hydrolyzes its bound ATP, resulting in the formation of a stable complex. GrpE releases ADP from DnaK; ATP binding to DnaK triggers the release of the substrate protein, thus completing the reaction cycle. Several rounds of ATP-dependent interactions between DnaJ, DnaK and GrpE are required for fully efficient folding.</text>
</comment>